<evidence type="ECO:0000256" key="2">
    <source>
        <dbReference type="ARBA" id="ARBA00022448"/>
    </source>
</evidence>
<feature type="transmembrane region" description="Helical" evidence="7">
    <location>
        <begin position="78"/>
        <end position="99"/>
    </location>
</feature>
<feature type="transmembrane region" description="Helical" evidence="7">
    <location>
        <begin position="186"/>
        <end position="204"/>
    </location>
</feature>
<feature type="transmembrane region" description="Helical" evidence="7">
    <location>
        <begin position="145"/>
        <end position="165"/>
    </location>
</feature>
<dbReference type="Pfam" id="PF00528">
    <property type="entry name" value="BPD_transp_1"/>
    <property type="match status" value="1"/>
</dbReference>
<name>A0ABY1K9B5_9BACL</name>
<gene>
    <name evidence="9" type="ORF">SAMN05421578_114100</name>
</gene>
<comment type="caution">
    <text evidence="9">The sequence shown here is derived from an EMBL/GenBank/DDBJ whole genome shotgun (WGS) entry which is preliminary data.</text>
</comment>
<dbReference type="CDD" id="cd06261">
    <property type="entry name" value="TM_PBP2"/>
    <property type="match status" value="1"/>
</dbReference>
<evidence type="ECO:0000256" key="5">
    <source>
        <dbReference type="ARBA" id="ARBA00022989"/>
    </source>
</evidence>
<keyword evidence="6 7" id="KW-0472">Membrane</keyword>
<dbReference type="EMBL" id="FTNK01000014">
    <property type="protein sequence ID" value="SIR45132.1"/>
    <property type="molecule type" value="Genomic_DNA"/>
</dbReference>
<comment type="similarity">
    <text evidence="7">Belongs to the binding-protein-dependent transport system permease family.</text>
</comment>
<dbReference type="PANTHER" id="PTHR32243">
    <property type="entry name" value="MALTOSE TRANSPORT SYSTEM PERMEASE-RELATED"/>
    <property type="match status" value="1"/>
</dbReference>
<dbReference type="InterPro" id="IPR035906">
    <property type="entry name" value="MetI-like_sf"/>
</dbReference>
<evidence type="ECO:0000256" key="1">
    <source>
        <dbReference type="ARBA" id="ARBA00004651"/>
    </source>
</evidence>
<evidence type="ECO:0000256" key="6">
    <source>
        <dbReference type="ARBA" id="ARBA00023136"/>
    </source>
</evidence>
<keyword evidence="4 7" id="KW-0812">Transmembrane</keyword>
<dbReference type="Gene3D" id="1.10.3720.10">
    <property type="entry name" value="MetI-like"/>
    <property type="match status" value="1"/>
</dbReference>
<feature type="domain" description="ABC transmembrane type-1" evidence="8">
    <location>
        <begin position="74"/>
        <end position="266"/>
    </location>
</feature>
<proteinExistence type="inferred from homology"/>
<dbReference type="SUPFAM" id="SSF161098">
    <property type="entry name" value="MetI-like"/>
    <property type="match status" value="1"/>
</dbReference>
<keyword evidence="2 7" id="KW-0813">Transport</keyword>
<evidence type="ECO:0000313" key="10">
    <source>
        <dbReference type="Proteomes" id="UP000186666"/>
    </source>
</evidence>
<dbReference type="InterPro" id="IPR000515">
    <property type="entry name" value="MetI-like"/>
</dbReference>
<evidence type="ECO:0000313" key="9">
    <source>
        <dbReference type="EMBL" id="SIR45132.1"/>
    </source>
</evidence>
<dbReference type="PANTHER" id="PTHR32243:SF34">
    <property type="entry name" value="GALACTOOLIGOSACCHARIDES TRANSPORT SYSTEM PERMEASE PROTEIN GANQ"/>
    <property type="match status" value="1"/>
</dbReference>
<organism evidence="9 10">
    <name type="scientific">Paenibacillus macquariensis</name>
    <dbReference type="NCBI Taxonomy" id="948756"/>
    <lineage>
        <taxon>Bacteria</taxon>
        <taxon>Bacillati</taxon>
        <taxon>Bacillota</taxon>
        <taxon>Bacilli</taxon>
        <taxon>Bacillales</taxon>
        <taxon>Paenibacillaceae</taxon>
        <taxon>Paenibacillus</taxon>
    </lineage>
</organism>
<comment type="subcellular location">
    <subcellularLocation>
        <location evidence="1 7">Cell membrane</location>
        <topology evidence="1 7">Multi-pass membrane protein</topology>
    </subcellularLocation>
</comment>
<dbReference type="PROSITE" id="PS50928">
    <property type="entry name" value="ABC_TM1"/>
    <property type="match status" value="1"/>
</dbReference>
<reference evidence="9 10" key="1">
    <citation type="submission" date="2017-01" db="EMBL/GenBank/DDBJ databases">
        <authorList>
            <person name="Varghese N."/>
            <person name="Submissions S."/>
        </authorList>
    </citation>
    <scope>NUCLEOTIDE SEQUENCE [LARGE SCALE GENOMIC DNA]</scope>
    <source>
        <strain evidence="9 10">ATCC 23464</strain>
    </source>
</reference>
<dbReference type="Proteomes" id="UP000186666">
    <property type="component" value="Unassembled WGS sequence"/>
</dbReference>
<protein>
    <submittedName>
        <fullName evidence="9">Carbohydrate ABC transporter membrane protein 2, CUT1 family</fullName>
    </submittedName>
</protein>
<feature type="transmembrane region" description="Helical" evidence="7">
    <location>
        <begin position="12"/>
        <end position="35"/>
    </location>
</feature>
<feature type="transmembrane region" description="Helical" evidence="7">
    <location>
        <begin position="245"/>
        <end position="266"/>
    </location>
</feature>
<dbReference type="RefSeq" id="WP_068592006.1">
    <property type="nucleotide sequence ID" value="NZ_FTNK01000014.1"/>
</dbReference>
<evidence type="ECO:0000256" key="7">
    <source>
        <dbReference type="RuleBase" id="RU363032"/>
    </source>
</evidence>
<keyword evidence="3" id="KW-1003">Cell membrane</keyword>
<keyword evidence="10" id="KW-1185">Reference proteome</keyword>
<sequence length="281" mass="31235">MSGRKVKKSLSLTLSYIILIIMVIGSVYPALWVILGSVRPGKSLYSKSLIPSSFTLEHYRELFTSKSYMFGSWYMNTLKISIISMLIGIVLTLLTSYAVSRFRFRGRQTALSTVLILGMFPGFMSMIAIYLLLKEFHLLDTHLALIIVYAAGAPLGGTFIAKGFLDTIPRSLDEAARIDGASNFRIFTRIILPLSRPMLTYMALTQFVGPWVDFIFAKMVLRSKEKWTVAVGLYDMVSTNTNSNFTMFAAGAVLIAVPITILFMFLQRLLVEGLTSGASKG</sequence>
<keyword evidence="5 7" id="KW-1133">Transmembrane helix</keyword>
<accession>A0ABY1K9B5</accession>
<evidence type="ECO:0000256" key="3">
    <source>
        <dbReference type="ARBA" id="ARBA00022475"/>
    </source>
</evidence>
<feature type="transmembrane region" description="Helical" evidence="7">
    <location>
        <begin position="111"/>
        <end position="133"/>
    </location>
</feature>
<evidence type="ECO:0000256" key="4">
    <source>
        <dbReference type="ARBA" id="ARBA00022692"/>
    </source>
</evidence>
<evidence type="ECO:0000259" key="8">
    <source>
        <dbReference type="PROSITE" id="PS50928"/>
    </source>
</evidence>
<dbReference type="InterPro" id="IPR050901">
    <property type="entry name" value="BP-dep_ABC_trans_perm"/>
</dbReference>